<evidence type="ECO:0008006" key="2">
    <source>
        <dbReference type="Google" id="ProtNLM"/>
    </source>
</evidence>
<dbReference type="AlphaFoldDB" id="A0A7C5Z7M6"/>
<evidence type="ECO:0000313" key="1">
    <source>
        <dbReference type="EMBL" id="HHS01378.1"/>
    </source>
</evidence>
<dbReference type="NCBIfam" id="NF040559">
    <property type="entry name" value="CAS_Csx20"/>
    <property type="match status" value="1"/>
</dbReference>
<accession>A0A7C5Z7M6</accession>
<name>A0A7C5Z7M6_9FIRM</name>
<gene>
    <name evidence="1" type="ORF">ENL71_02420</name>
</gene>
<protein>
    <recommendedName>
        <fullName evidence="2">CRISPR-associated protein</fullName>
    </recommendedName>
</protein>
<reference evidence="1" key="1">
    <citation type="journal article" date="2020" name="mSystems">
        <title>Genome- and Community-Level Interaction Insights into Carbon Utilization and Element Cycling Functions of Hydrothermarchaeota in Hydrothermal Sediment.</title>
        <authorList>
            <person name="Zhou Z."/>
            <person name="Liu Y."/>
            <person name="Xu W."/>
            <person name="Pan J."/>
            <person name="Luo Z.H."/>
            <person name="Li M."/>
        </authorList>
    </citation>
    <scope>NUCLEOTIDE SEQUENCE [LARGE SCALE GENOMIC DNA]</scope>
    <source>
        <strain evidence="1">SpSt-102</strain>
    </source>
</reference>
<comment type="caution">
    <text evidence="1">The sequence shown here is derived from an EMBL/GenBank/DDBJ whole genome shotgun (WGS) entry which is preliminary data.</text>
</comment>
<organism evidence="1">
    <name type="scientific">Caldicellulosiruptor owensensis</name>
    <dbReference type="NCBI Taxonomy" id="55205"/>
    <lineage>
        <taxon>Bacteria</taxon>
        <taxon>Bacillati</taxon>
        <taxon>Bacillota</taxon>
        <taxon>Bacillota incertae sedis</taxon>
        <taxon>Caldicellulosiruptorales</taxon>
        <taxon>Caldicellulosiruptoraceae</taxon>
        <taxon>Caldicellulosiruptor</taxon>
    </lineage>
</organism>
<proteinExistence type="predicted"/>
<dbReference type="EMBL" id="DRUZ01000032">
    <property type="protein sequence ID" value="HHS01378.1"/>
    <property type="molecule type" value="Genomic_DNA"/>
</dbReference>
<dbReference type="InterPro" id="IPR049811">
    <property type="entry name" value="MJ1673-like_dom"/>
</dbReference>
<sequence length="135" mass="16028">MTILNKLFLIFNHQLSQEQEKEAREVLQVEEIVSLPLKLQEFWSNIPPEVELREEMFKEITDFLLQNKGEQENFCLVQGDFGATVYLVSWCFKNGFVPIYATTKRVAREIVKPDGSVELLKVFKHERFRRYILCR</sequence>